<evidence type="ECO:0000256" key="17">
    <source>
        <dbReference type="ARBA" id="ARBA00022958"/>
    </source>
</evidence>
<accession>A0A6I9HLF3</accession>
<evidence type="ECO:0000259" key="39">
    <source>
        <dbReference type="Pfam" id="PF07885"/>
    </source>
</evidence>
<organism evidence="40 41">
    <name type="scientific">Geospiza fortis</name>
    <name type="common">Medium ground-finch</name>
    <dbReference type="NCBI Taxonomy" id="48883"/>
    <lineage>
        <taxon>Eukaryota</taxon>
        <taxon>Metazoa</taxon>
        <taxon>Chordata</taxon>
        <taxon>Craniata</taxon>
        <taxon>Vertebrata</taxon>
        <taxon>Euteleostomi</taxon>
        <taxon>Archelosauria</taxon>
        <taxon>Archosauria</taxon>
        <taxon>Dinosauria</taxon>
        <taxon>Saurischia</taxon>
        <taxon>Theropoda</taxon>
        <taxon>Coelurosauria</taxon>
        <taxon>Aves</taxon>
        <taxon>Neognathae</taxon>
        <taxon>Neoaves</taxon>
        <taxon>Telluraves</taxon>
        <taxon>Australaves</taxon>
        <taxon>Passeriformes</taxon>
        <taxon>Thraupidae</taxon>
        <taxon>Geospiza</taxon>
    </lineage>
</organism>
<evidence type="ECO:0000256" key="8">
    <source>
        <dbReference type="ARBA" id="ARBA00016212"/>
    </source>
</evidence>
<comment type="catalytic activity">
    <reaction evidence="27">
        <text>chloride(in) = chloride(out)</text>
        <dbReference type="Rhea" id="RHEA:29823"/>
        <dbReference type="ChEBI" id="CHEBI:17996"/>
    </reaction>
</comment>
<feature type="compositionally biased region" description="Polar residues" evidence="37">
    <location>
        <begin position="418"/>
        <end position="433"/>
    </location>
</feature>
<keyword evidence="26" id="KW-0968">Cytoplasmic vesicle</keyword>
<comment type="catalytic activity">
    <reaction evidence="32">
        <text>Li(+)(in) = Li(+)(out)</text>
        <dbReference type="Rhea" id="RHEA:78551"/>
        <dbReference type="ChEBI" id="CHEBI:49713"/>
    </reaction>
</comment>
<keyword evidence="10" id="KW-1003">Cell membrane</keyword>
<dbReference type="InterPro" id="IPR005408">
    <property type="entry name" value="2pore_dom_K_chnl_TWIK"/>
</dbReference>
<evidence type="ECO:0000256" key="35">
    <source>
        <dbReference type="ARBA" id="ARBA00046361"/>
    </source>
</evidence>
<dbReference type="GO" id="GO:0030322">
    <property type="term" value="P:stabilization of membrane potential"/>
    <property type="evidence" value="ECO:0007669"/>
    <property type="project" value="TreeGrafter"/>
</dbReference>
<feature type="region of interest" description="Disordered" evidence="37">
    <location>
        <begin position="72"/>
        <end position="97"/>
    </location>
</feature>
<evidence type="ECO:0000256" key="31">
    <source>
        <dbReference type="ARBA" id="ARBA00036683"/>
    </source>
</evidence>
<comment type="catalytic activity">
    <reaction evidence="31">
        <text>L-glutamate(out) = L-glutamate(in)</text>
        <dbReference type="Rhea" id="RHEA:66336"/>
        <dbReference type="ChEBI" id="CHEBI:29985"/>
    </reaction>
</comment>
<name>A0A6I9HLF3_GEOFO</name>
<evidence type="ECO:0000256" key="21">
    <source>
        <dbReference type="ARBA" id="ARBA00023136"/>
    </source>
</evidence>
<evidence type="ECO:0000256" key="13">
    <source>
        <dbReference type="ARBA" id="ARBA00022692"/>
    </source>
</evidence>
<keyword evidence="40" id="KW-1185">Reference proteome</keyword>
<evidence type="ECO:0000256" key="22">
    <source>
        <dbReference type="ARBA" id="ARBA00023157"/>
    </source>
</evidence>
<keyword evidence="17" id="KW-0630">Potassium</keyword>
<comment type="catalytic activity">
    <reaction evidence="29">
        <text>K(+)(in) = K(+)(out)</text>
        <dbReference type="Rhea" id="RHEA:29463"/>
        <dbReference type="ChEBI" id="CHEBI:29103"/>
    </reaction>
</comment>
<evidence type="ECO:0000256" key="33">
    <source>
        <dbReference type="ARBA" id="ARBA00044657"/>
    </source>
</evidence>
<keyword evidence="24" id="KW-0966">Cell projection</keyword>
<evidence type="ECO:0000256" key="1">
    <source>
        <dbReference type="ARBA" id="ARBA00000309"/>
    </source>
</evidence>
<keyword evidence="16" id="KW-0832">Ubl conjugation</keyword>
<evidence type="ECO:0000256" key="36">
    <source>
        <dbReference type="RuleBase" id="RU003857"/>
    </source>
</evidence>
<comment type="subunit">
    <text evidence="35">Homodimer; disulfide-linked. Heterodimer with KCNK2; disulfide-linked. In astrocytes, forms mostly heterodimeric potassium channels with KCNK2, with only a minor proportion of functional channels containing homodimeric KCNK1. Interacts with KCNK3 and KCNK9, forming functional heterodimeric channels. Interacts with GNG4. Identified in a complex with PSD and ARF6; interacts only with PSD that is bound to ARF6. Interacts with UBE2I.</text>
</comment>
<evidence type="ECO:0000256" key="18">
    <source>
        <dbReference type="ARBA" id="ARBA00022989"/>
    </source>
</evidence>
<dbReference type="RefSeq" id="XP_005423290.2">
    <property type="nucleotide sequence ID" value="XM_005423233.3"/>
</dbReference>
<keyword evidence="15" id="KW-0631">Potassium channel</keyword>
<dbReference type="PRINTS" id="PR01586">
    <property type="entry name" value="TWIKCHANNEL"/>
</dbReference>
<gene>
    <name evidence="41" type="primary">KCNK1</name>
</gene>
<proteinExistence type="inferred from homology"/>
<evidence type="ECO:0000256" key="12">
    <source>
        <dbReference type="ARBA" id="ARBA00022538"/>
    </source>
</evidence>
<evidence type="ECO:0000256" key="11">
    <source>
        <dbReference type="ARBA" id="ARBA00022499"/>
    </source>
</evidence>
<dbReference type="GO" id="GO:0055037">
    <property type="term" value="C:recycling endosome"/>
    <property type="evidence" value="ECO:0007669"/>
    <property type="project" value="UniProtKB-SubCell"/>
</dbReference>
<evidence type="ECO:0000256" key="32">
    <source>
        <dbReference type="ARBA" id="ARBA00044635"/>
    </source>
</evidence>
<comment type="catalytic activity">
    <reaction evidence="34">
        <text>Cs(+)(in) = Cs(+)(out)</text>
        <dbReference type="Rhea" id="RHEA:78555"/>
        <dbReference type="ChEBI" id="CHEBI:49547"/>
    </reaction>
</comment>
<dbReference type="InParanoid" id="A0A6I9HLF3"/>
<keyword evidence="19" id="KW-0770">Synapse</keyword>
<dbReference type="GO" id="GO:0015271">
    <property type="term" value="F:outward rectifier potassium channel activity"/>
    <property type="evidence" value="ECO:0007669"/>
    <property type="project" value="TreeGrafter"/>
</dbReference>
<evidence type="ECO:0000313" key="40">
    <source>
        <dbReference type="Proteomes" id="UP000504602"/>
    </source>
</evidence>
<feature type="transmembrane region" description="Helical" evidence="38">
    <location>
        <begin position="232"/>
        <end position="254"/>
    </location>
</feature>
<feature type="transmembrane region" description="Helical" evidence="38">
    <location>
        <begin position="275"/>
        <end position="300"/>
    </location>
</feature>
<dbReference type="PANTHER" id="PTHR11003:SF59">
    <property type="entry name" value="POTASSIUM CHANNEL SUBFAMILY K MEMBER 1"/>
    <property type="match status" value="1"/>
</dbReference>
<evidence type="ECO:0000256" key="37">
    <source>
        <dbReference type="SAM" id="MobiDB-lite"/>
    </source>
</evidence>
<evidence type="ECO:0000256" key="34">
    <source>
        <dbReference type="ARBA" id="ARBA00044691"/>
    </source>
</evidence>
<dbReference type="GeneID" id="102041511"/>
<evidence type="ECO:0000256" key="2">
    <source>
        <dbReference type="ARBA" id="ARBA00004172"/>
    </source>
</evidence>
<comment type="similarity">
    <text evidence="7 36">Belongs to the two pore domain potassium channel (TC 1.A.1.8) family.</text>
</comment>
<dbReference type="OrthoDB" id="297496at2759"/>
<evidence type="ECO:0000256" key="29">
    <source>
        <dbReference type="ARBA" id="ARBA00034430"/>
    </source>
</evidence>
<dbReference type="FunFam" id="1.10.287.70:FF:000076">
    <property type="entry name" value="Potassium channel subfamily K member"/>
    <property type="match status" value="1"/>
</dbReference>
<dbReference type="Gene3D" id="1.10.287.70">
    <property type="match status" value="1"/>
</dbReference>
<dbReference type="InterPro" id="IPR003280">
    <property type="entry name" value="2pore_dom_K_chnl"/>
</dbReference>
<feature type="domain" description="Potassium channel" evidence="39">
    <location>
        <begin position="191"/>
        <end position="253"/>
    </location>
</feature>
<evidence type="ECO:0000256" key="5">
    <source>
        <dbReference type="ARBA" id="ARBA00004541"/>
    </source>
</evidence>
<dbReference type="Proteomes" id="UP000504602">
    <property type="component" value="Unplaced"/>
</dbReference>
<feature type="transmembrane region" description="Helical" evidence="38">
    <location>
        <begin position="121"/>
        <end position="141"/>
    </location>
</feature>
<dbReference type="KEGG" id="gfr:102041511"/>
<keyword evidence="21 38" id="KW-0472">Membrane</keyword>
<feature type="transmembrane region" description="Helical" evidence="38">
    <location>
        <begin position="341"/>
        <end position="361"/>
    </location>
</feature>
<evidence type="ECO:0000256" key="15">
    <source>
        <dbReference type="ARBA" id="ARBA00022826"/>
    </source>
</evidence>
<keyword evidence="20 36" id="KW-0406">Ion transport</keyword>
<keyword evidence="9 36" id="KW-0813">Transport</keyword>
<dbReference type="FunCoup" id="A0A6I9HLF3">
    <property type="interactions" value="4"/>
</dbReference>
<keyword evidence="12" id="KW-0633">Potassium transport</keyword>
<evidence type="ECO:0000256" key="19">
    <source>
        <dbReference type="ARBA" id="ARBA00023018"/>
    </source>
</evidence>
<feature type="domain" description="Potassium channel" evidence="39">
    <location>
        <begin position="289"/>
        <end position="365"/>
    </location>
</feature>
<evidence type="ECO:0000256" key="4">
    <source>
        <dbReference type="ARBA" id="ARBA00004487"/>
    </source>
</evidence>
<evidence type="ECO:0000256" key="26">
    <source>
        <dbReference type="ARBA" id="ARBA00023329"/>
    </source>
</evidence>
<keyword evidence="18 38" id="KW-1133">Transmembrane helix</keyword>
<evidence type="ECO:0000256" key="14">
    <source>
        <dbReference type="ARBA" id="ARBA00022753"/>
    </source>
</evidence>
<keyword evidence="13 36" id="KW-0812">Transmembrane</keyword>
<evidence type="ECO:0000256" key="16">
    <source>
        <dbReference type="ARBA" id="ARBA00022843"/>
    </source>
</evidence>
<evidence type="ECO:0000256" key="24">
    <source>
        <dbReference type="ARBA" id="ARBA00023273"/>
    </source>
</evidence>
<comment type="catalytic activity">
    <reaction evidence="1">
        <text>NH4(+)(in) = NH4(+)(out)</text>
        <dbReference type="Rhea" id="RHEA:28747"/>
        <dbReference type="ChEBI" id="CHEBI:28938"/>
    </reaction>
</comment>
<comment type="catalytic activity">
    <reaction evidence="30">
        <text>Na(+)(in) = Na(+)(out)</text>
        <dbReference type="Rhea" id="RHEA:34963"/>
        <dbReference type="ChEBI" id="CHEBI:29101"/>
    </reaction>
</comment>
<keyword evidence="11" id="KW-1017">Isopeptide bond</keyword>
<keyword evidence="22" id="KW-1015">Disulfide bond</keyword>
<evidence type="ECO:0000256" key="30">
    <source>
        <dbReference type="ARBA" id="ARBA00036239"/>
    </source>
</evidence>
<dbReference type="PRINTS" id="PR01096">
    <property type="entry name" value="TWIK1CHANNEL"/>
</dbReference>
<keyword evidence="25 36" id="KW-0407">Ion channel</keyword>
<evidence type="ECO:0000256" key="20">
    <source>
        <dbReference type="ARBA" id="ARBA00023065"/>
    </source>
</evidence>
<evidence type="ECO:0000256" key="3">
    <source>
        <dbReference type="ARBA" id="ARBA00004221"/>
    </source>
</evidence>
<dbReference type="GO" id="GO:0043005">
    <property type="term" value="C:neuron projection"/>
    <property type="evidence" value="ECO:0007669"/>
    <property type="project" value="UniProtKB-SubCell"/>
</dbReference>
<dbReference type="Pfam" id="PF07885">
    <property type="entry name" value="Ion_trans_2"/>
    <property type="match status" value="2"/>
</dbReference>
<dbReference type="GO" id="GO:0097060">
    <property type="term" value="C:synaptic membrane"/>
    <property type="evidence" value="ECO:0007669"/>
    <property type="project" value="UniProtKB-SubCell"/>
</dbReference>
<dbReference type="PRINTS" id="PR01333">
    <property type="entry name" value="2POREKCHANEL"/>
</dbReference>
<evidence type="ECO:0000256" key="27">
    <source>
        <dbReference type="ARBA" id="ARBA00024167"/>
    </source>
</evidence>
<comment type="catalytic activity">
    <reaction evidence="33">
        <text>Rb(+)(in) = Rb(+)(out)</text>
        <dbReference type="Rhea" id="RHEA:78547"/>
        <dbReference type="ChEBI" id="CHEBI:49847"/>
    </reaction>
</comment>
<keyword evidence="14" id="KW-0967">Endosome</keyword>
<evidence type="ECO:0000256" key="25">
    <source>
        <dbReference type="ARBA" id="ARBA00023303"/>
    </source>
</evidence>
<dbReference type="InterPro" id="IPR001779">
    <property type="entry name" value="2pore_dom_K_chnl_TWIK1"/>
</dbReference>
<evidence type="ECO:0000313" key="41">
    <source>
        <dbReference type="RefSeq" id="XP_005423290.2"/>
    </source>
</evidence>
<dbReference type="GO" id="GO:0016324">
    <property type="term" value="C:apical plasma membrane"/>
    <property type="evidence" value="ECO:0007669"/>
    <property type="project" value="UniProtKB-SubCell"/>
</dbReference>
<feature type="region of interest" description="Disordered" evidence="37">
    <location>
        <begin position="403"/>
        <end position="433"/>
    </location>
</feature>
<evidence type="ECO:0000256" key="6">
    <source>
        <dbReference type="ARBA" id="ARBA00004651"/>
    </source>
</evidence>
<protein>
    <recommendedName>
        <fullName evidence="8">Potassium channel subfamily K member 1</fullName>
    </recommendedName>
</protein>
<feature type="transmembrane region" description="Helical" evidence="38">
    <location>
        <begin position="312"/>
        <end position="329"/>
    </location>
</feature>
<keyword evidence="23" id="KW-0325">Glycoprotein</keyword>
<evidence type="ECO:0000256" key="23">
    <source>
        <dbReference type="ARBA" id="ARBA00023180"/>
    </source>
</evidence>
<dbReference type="InterPro" id="IPR013099">
    <property type="entry name" value="K_chnl_dom"/>
</dbReference>
<dbReference type="PANTHER" id="PTHR11003">
    <property type="entry name" value="POTASSIUM CHANNEL, SUBFAMILY K"/>
    <property type="match status" value="1"/>
</dbReference>
<evidence type="ECO:0000256" key="28">
    <source>
        <dbReference type="ARBA" id="ARBA00034109"/>
    </source>
</evidence>
<evidence type="ECO:0000256" key="10">
    <source>
        <dbReference type="ARBA" id="ARBA00022475"/>
    </source>
</evidence>
<dbReference type="AlphaFoldDB" id="A0A6I9HLF3"/>
<reference evidence="41" key="1">
    <citation type="submission" date="2025-08" db="UniProtKB">
        <authorList>
            <consortium name="RefSeq"/>
        </authorList>
    </citation>
    <scope>IDENTIFICATION</scope>
</reference>
<dbReference type="GO" id="GO:0022841">
    <property type="term" value="F:potassium ion leak channel activity"/>
    <property type="evidence" value="ECO:0007669"/>
    <property type="project" value="TreeGrafter"/>
</dbReference>
<comment type="subcellular location">
    <subcellularLocation>
        <location evidence="3">Apical cell membrane</location>
    </subcellularLocation>
    <subcellularLocation>
        <location evidence="6">Cell membrane</location>
        <topology evidence="6">Multi-pass membrane protein</topology>
    </subcellularLocation>
    <subcellularLocation>
        <location evidence="4">Cell projection</location>
        <location evidence="4">Neuron projection</location>
    </subcellularLocation>
    <subcellularLocation>
        <location evidence="5">Cytoplasmic vesicle</location>
    </subcellularLocation>
    <subcellularLocation>
        <location evidence="2">Recycling endosome</location>
    </subcellularLocation>
    <subcellularLocation>
        <location evidence="28">Synaptic cell membrane</location>
    </subcellularLocation>
</comment>
<sequence length="433" mass="47951">MESTSTYQEWVSSLCLQLDFSNRGGEQRGKEISRDFCAERGINLRRSAGRGEALGSASRSARGGFHALLGDREQQREKAPASQHEAAGPASAAGGGGEGGRPFLPACVPPSAAVPAPRAHALLVLGYLLSLVFGAVVFSSVELPYEDLLRQELGKLKQRFLEEHGCLSEQQLEQFLVRVLEASNYGVSVLSNASGNWNWDFTSSLFFASTVLSTTGYGHTVPLSDGGKAFCIIYSVIGIPFTLLFLTAVVQRIIVYVTRRPVLYFHIRWGFSKQVVAIIHAMVLGFITVSCFFLIPASIFSVLEDDWNFLESFYFCFISLSTIGLGDYVPGEGYNQKFRELYKIGITCYLLMGLIAMLVVLETFCELHELKKFRKLFYVKKDKEEDQVHIMEHDQLSFSSISDQAASMKDDQKANEPFVNSQSPTSNDSSLNN</sequence>
<evidence type="ECO:0000256" key="38">
    <source>
        <dbReference type="SAM" id="Phobius"/>
    </source>
</evidence>
<dbReference type="CTD" id="3775"/>
<evidence type="ECO:0000256" key="9">
    <source>
        <dbReference type="ARBA" id="ARBA00022448"/>
    </source>
</evidence>
<evidence type="ECO:0000256" key="7">
    <source>
        <dbReference type="ARBA" id="ARBA00006666"/>
    </source>
</evidence>
<dbReference type="SUPFAM" id="SSF81324">
    <property type="entry name" value="Voltage-gated potassium channels"/>
    <property type="match status" value="2"/>
</dbReference>